<dbReference type="PROSITE" id="PS00747">
    <property type="entry name" value="GLUTR"/>
    <property type="match status" value="1"/>
</dbReference>
<evidence type="ECO:0000313" key="11">
    <source>
        <dbReference type="EMBL" id="OPX42299.1"/>
    </source>
</evidence>
<comment type="caution">
    <text evidence="11">The sequence shown here is derived from an EMBL/GenBank/DDBJ whole genome shotgun (WGS) entry which is preliminary data.</text>
</comment>
<dbReference type="HAMAP" id="MF_00087">
    <property type="entry name" value="Glu_tRNA_reductase"/>
    <property type="match status" value="1"/>
</dbReference>
<keyword evidence="2 4" id="KW-0560">Oxidoreductase</keyword>
<dbReference type="FunFam" id="3.30.460.30:FF:000001">
    <property type="entry name" value="Glutamyl-tRNA reductase"/>
    <property type="match status" value="1"/>
</dbReference>
<keyword evidence="12" id="KW-1185">Reference proteome</keyword>
<dbReference type="SUPFAM" id="SSF51735">
    <property type="entry name" value="NAD(P)-binding Rossmann-fold domains"/>
    <property type="match status" value="1"/>
</dbReference>
<evidence type="ECO:0000256" key="2">
    <source>
        <dbReference type="ARBA" id="ARBA00023002"/>
    </source>
</evidence>
<dbReference type="InterPro" id="IPR015895">
    <property type="entry name" value="4pyrrol_synth_GluRdtase_N"/>
</dbReference>
<comment type="similarity">
    <text evidence="4">Belongs to the glutamyl-tRNA reductase family.</text>
</comment>
<name>A0A1V4SEG2_RUMHU</name>
<comment type="pathway">
    <text evidence="4">Porphyrin-containing compound metabolism; protoporphyrin-IX biosynthesis; 5-aminolevulinate from L-glutamyl-tRNA(Glu): step 1/2.</text>
</comment>
<evidence type="ECO:0000256" key="6">
    <source>
        <dbReference type="PIRSR" id="PIRSR000445-2"/>
    </source>
</evidence>
<keyword evidence="1 4" id="KW-0521">NADP</keyword>
<dbReference type="GO" id="GO:0008883">
    <property type="term" value="F:glutamyl-tRNA reductase activity"/>
    <property type="evidence" value="ECO:0007669"/>
    <property type="project" value="UniProtKB-UniRule"/>
</dbReference>
<dbReference type="InterPro" id="IPR018214">
    <property type="entry name" value="GluRdtase_CS"/>
</dbReference>
<dbReference type="EC" id="1.2.1.70" evidence="4"/>
<feature type="site" description="Important for activity" evidence="4 8">
    <location>
        <position position="99"/>
    </location>
</feature>
<evidence type="ECO:0000256" key="5">
    <source>
        <dbReference type="PIRSR" id="PIRSR000445-1"/>
    </source>
</evidence>
<reference evidence="11 12" key="1">
    <citation type="submission" date="2017-03" db="EMBL/GenBank/DDBJ databases">
        <title>Genome sequence of Clostridium hungatei DSM 14427.</title>
        <authorList>
            <person name="Poehlein A."/>
            <person name="Daniel R."/>
        </authorList>
    </citation>
    <scope>NUCLEOTIDE SEQUENCE [LARGE SCALE GENOMIC DNA]</scope>
    <source>
        <strain evidence="11 12">DSM 14427</strain>
    </source>
</reference>
<dbReference type="PANTHER" id="PTHR43013:SF1">
    <property type="entry name" value="GLUTAMYL-TRNA REDUCTASE"/>
    <property type="match status" value="1"/>
</dbReference>
<feature type="binding site" evidence="4 7">
    <location>
        <begin position="189"/>
        <end position="194"/>
    </location>
    <ligand>
        <name>NADP(+)</name>
        <dbReference type="ChEBI" id="CHEBI:58349"/>
    </ligand>
</feature>
<evidence type="ECO:0000256" key="7">
    <source>
        <dbReference type="PIRSR" id="PIRSR000445-3"/>
    </source>
</evidence>
<dbReference type="PANTHER" id="PTHR43013">
    <property type="entry name" value="GLUTAMYL-TRNA REDUCTASE"/>
    <property type="match status" value="1"/>
</dbReference>
<evidence type="ECO:0000259" key="10">
    <source>
        <dbReference type="Pfam" id="PF05201"/>
    </source>
</evidence>
<dbReference type="Pfam" id="PF05201">
    <property type="entry name" value="GlutR_N"/>
    <property type="match status" value="1"/>
</dbReference>
<protein>
    <recommendedName>
        <fullName evidence="4">Glutamyl-tRNA reductase</fullName>
        <shortName evidence="4">GluTR</shortName>
        <ecNumber evidence="4">1.2.1.70</ecNumber>
    </recommendedName>
</protein>
<feature type="domain" description="Glutamyl-tRNA reductase N-terminal" evidence="10">
    <location>
        <begin position="6"/>
        <end position="154"/>
    </location>
</feature>
<sequence>MKIYVIGLNYKTTPIEIREKFSVNTEECGEILCELKRAEGVSECALLSTCNRTELHIYSENMLLQTSKIEEYFCRLKGMDIYQIKKYFYVYEGINAIHHIIKVASGMDSMLLGEDQILGQFKRAYEISMKHGTSRAVLNTLSRLAVTSSKKIKTRNLLLGKAASFAAQAGQLIDLLFEDMAQRSVLIIGSGEIAGTVVNRLTEMGMKNISMTSRDKASMGKNSVDNGRTRLIDYNDRYAYIDSSDVVIGATSSPHYTLTMDMLEANMKDPDKKHVFIDLAVPRDFDEAIARLENAELFNIDQLKEFARVKKGQVPFDYKFIAQQIENHTEEFIRWFENRYSYQGISKIPAVNWRE</sequence>
<dbReference type="Pfam" id="PF01488">
    <property type="entry name" value="Shikimate_DH"/>
    <property type="match status" value="1"/>
</dbReference>
<keyword evidence="3 4" id="KW-0627">Porphyrin biosynthesis</keyword>
<dbReference type="AlphaFoldDB" id="A0A1V4SEG2"/>
<feature type="binding site" evidence="4 6">
    <location>
        <position position="109"/>
    </location>
    <ligand>
        <name>substrate</name>
    </ligand>
</feature>
<feature type="binding site" evidence="4 6">
    <location>
        <position position="120"/>
    </location>
    <ligand>
        <name>substrate</name>
    </ligand>
</feature>
<proteinExistence type="inferred from homology"/>
<dbReference type="GO" id="GO:0050661">
    <property type="term" value="F:NADP binding"/>
    <property type="evidence" value="ECO:0007669"/>
    <property type="project" value="InterPro"/>
</dbReference>
<comment type="subunit">
    <text evidence="4">Homodimer.</text>
</comment>
<dbReference type="UniPathway" id="UPA00251">
    <property type="reaction ID" value="UER00316"/>
</dbReference>
<dbReference type="Gene3D" id="3.40.50.720">
    <property type="entry name" value="NAD(P)-binding Rossmann-like Domain"/>
    <property type="match status" value="1"/>
</dbReference>
<dbReference type="OrthoDB" id="110209at2"/>
<dbReference type="Proteomes" id="UP000191554">
    <property type="component" value="Unassembled WGS sequence"/>
</dbReference>
<dbReference type="GO" id="GO:0019353">
    <property type="term" value="P:protoporphyrinogen IX biosynthetic process from glutamate"/>
    <property type="evidence" value="ECO:0007669"/>
    <property type="project" value="TreeGrafter"/>
</dbReference>
<feature type="binding site" evidence="4 6">
    <location>
        <begin position="114"/>
        <end position="116"/>
    </location>
    <ligand>
        <name>substrate</name>
    </ligand>
</feature>
<gene>
    <name evidence="11" type="primary">hemA_2</name>
    <name evidence="4" type="synonym">hemA</name>
    <name evidence="11" type="ORF">CLHUN_38200</name>
</gene>
<dbReference type="RefSeq" id="WP_080066227.1">
    <property type="nucleotide sequence ID" value="NZ_MZGX01000031.1"/>
</dbReference>
<dbReference type="EMBL" id="MZGX01000031">
    <property type="protein sequence ID" value="OPX42299.1"/>
    <property type="molecule type" value="Genomic_DNA"/>
</dbReference>
<evidence type="ECO:0000256" key="4">
    <source>
        <dbReference type="HAMAP-Rule" id="MF_00087"/>
    </source>
</evidence>
<feature type="domain" description="Quinate/shikimate 5-dehydrogenase/glutamyl-tRNA reductase" evidence="9">
    <location>
        <begin position="176"/>
        <end position="305"/>
    </location>
</feature>
<dbReference type="SUPFAM" id="SSF69742">
    <property type="entry name" value="Glutamyl tRNA-reductase catalytic, N-terminal domain"/>
    <property type="match status" value="1"/>
</dbReference>
<comment type="function">
    <text evidence="4">Catalyzes the NADPH-dependent reduction of glutamyl-tRNA(Glu) to glutamate 1-semialdehyde (GSA).</text>
</comment>
<comment type="catalytic activity">
    <reaction evidence="4">
        <text>(S)-4-amino-5-oxopentanoate + tRNA(Glu) + NADP(+) = L-glutamyl-tRNA(Glu) + NADPH + H(+)</text>
        <dbReference type="Rhea" id="RHEA:12344"/>
        <dbReference type="Rhea" id="RHEA-COMP:9663"/>
        <dbReference type="Rhea" id="RHEA-COMP:9680"/>
        <dbReference type="ChEBI" id="CHEBI:15378"/>
        <dbReference type="ChEBI" id="CHEBI:57501"/>
        <dbReference type="ChEBI" id="CHEBI:57783"/>
        <dbReference type="ChEBI" id="CHEBI:58349"/>
        <dbReference type="ChEBI" id="CHEBI:78442"/>
        <dbReference type="ChEBI" id="CHEBI:78520"/>
        <dbReference type="EC" id="1.2.1.70"/>
    </reaction>
</comment>
<evidence type="ECO:0000256" key="3">
    <source>
        <dbReference type="ARBA" id="ARBA00023244"/>
    </source>
</evidence>
<evidence type="ECO:0000313" key="12">
    <source>
        <dbReference type="Proteomes" id="UP000191554"/>
    </source>
</evidence>
<organism evidence="11 12">
    <name type="scientific">Ruminiclostridium hungatei</name>
    <name type="common">Clostridium hungatei</name>
    <dbReference type="NCBI Taxonomy" id="48256"/>
    <lineage>
        <taxon>Bacteria</taxon>
        <taxon>Bacillati</taxon>
        <taxon>Bacillota</taxon>
        <taxon>Clostridia</taxon>
        <taxon>Eubacteriales</taxon>
        <taxon>Oscillospiraceae</taxon>
        <taxon>Ruminiclostridium</taxon>
    </lineage>
</organism>
<dbReference type="Gene3D" id="3.30.460.30">
    <property type="entry name" value="Glutamyl-tRNA reductase, N-terminal domain"/>
    <property type="match status" value="1"/>
</dbReference>
<accession>A0A1V4SEG2</accession>
<feature type="binding site" evidence="4 6">
    <location>
        <begin position="49"/>
        <end position="52"/>
    </location>
    <ligand>
        <name>substrate</name>
    </ligand>
</feature>
<dbReference type="STRING" id="48256.CLHUN_38200"/>
<dbReference type="CDD" id="cd05213">
    <property type="entry name" value="NAD_bind_Glutamyl_tRNA_reduct"/>
    <property type="match status" value="1"/>
</dbReference>
<comment type="miscellaneous">
    <text evidence="4">During catalysis, the active site Cys acts as a nucleophile attacking the alpha-carbonyl group of tRNA-bound glutamate with the formation of a thioester intermediate between enzyme and glutamate, and the concomitant release of tRNA(Glu). The thioester intermediate is finally reduced by direct hydride transfer from NADPH, to form the product GSA.</text>
</comment>
<evidence type="ECO:0000259" key="9">
    <source>
        <dbReference type="Pfam" id="PF01488"/>
    </source>
</evidence>
<dbReference type="InterPro" id="IPR000343">
    <property type="entry name" value="4pyrrol_synth_GluRdtase"/>
</dbReference>
<dbReference type="InterPro" id="IPR036343">
    <property type="entry name" value="GluRdtase_N_sf"/>
</dbReference>
<dbReference type="InterPro" id="IPR036291">
    <property type="entry name" value="NAD(P)-bd_dom_sf"/>
</dbReference>
<evidence type="ECO:0000256" key="1">
    <source>
        <dbReference type="ARBA" id="ARBA00022857"/>
    </source>
</evidence>
<dbReference type="PIRSF" id="PIRSF000445">
    <property type="entry name" value="4pyrrol_synth_GluRdtase"/>
    <property type="match status" value="1"/>
</dbReference>
<evidence type="ECO:0000256" key="8">
    <source>
        <dbReference type="PIRSR" id="PIRSR000445-4"/>
    </source>
</evidence>
<comment type="domain">
    <text evidence="4">Possesses an unusual extended V-shaped dimeric structure with each monomer consisting of three distinct domains arranged along a curved 'spinal' alpha-helix. The N-terminal catalytic domain specifically recognizes the glutamate moiety of the substrate. The second domain is the NADPH-binding domain, and the third C-terminal domain is responsible for dimerization.</text>
</comment>
<feature type="active site" description="Nucleophile" evidence="4 5">
    <location>
        <position position="50"/>
    </location>
</feature>
<dbReference type="NCBIfam" id="TIGR01035">
    <property type="entry name" value="hemA"/>
    <property type="match status" value="1"/>
</dbReference>
<dbReference type="InterPro" id="IPR006151">
    <property type="entry name" value="Shikm_DH/Glu-tRNA_Rdtase"/>
</dbReference>